<gene>
    <name evidence="6 8" type="primary">birA</name>
    <name evidence="8" type="ORF">KEF85_09660</name>
</gene>
<dbReference type="InterPro" id="IPR030855">
    <property type="entry name" value="Bifunct_BirA"/>
</dbReference>
<dbReference type="SUPFAM" id="SSF55681">
    <property type="entry name" value="Class II aaRS and biotin synthetases"/>
    <property type="match status" value="1"/>
</dbReference>
<dbReference type="SUPFAM" id="SSF50037">
    <property type="entry name" value="C-terminal domain of transcriptional repressors"/>
    <property type="match status" value="1"/>
</dbReference>
<feature type="DNA-binding region" description="H-T-H motif" evidence="6">
    <location>
        <begin position="22"/>
        <end position="41"/>
    </location>
</feature>
<dbReference type="Pfam" id="PF08279">
    <property type="entry name" value="HTH_11"/>
    <property type="match status" value="1"/>
</dbReference>
<accession>A0A975MKM4</accession>
<dbReference type="RefSeq" id="WP_215579955.1">
    <property type="nucleotide sequence ID" value="NZ_CP073754.1"/>
</dbReference>
<dbReference type="HAMAP" id="MF_00978">
    <property type="entry name" value="Bifunct_BirA"/>
    <property type="match status" value="1"/>
</dbReference>
<dbReference type="PROSITE" id="PS51733">
    <property type="entry name" value="BPL_LPL_CATALYTIC"/>
    <property type="match status" value="1"/>
</dbReference>
<evidence type="ECO:0000256" key="3">
    <source>
        <dbReference type="ARBA" id="ARBA00022840"/>
    </source>
</evidence>
<dbReference type="GO" id="GO:0006355">
    <property type="term" value="P:regulation of DNA-templated transcription"/>
    <property type="evidence" value="ECO:0007669"/>
    <property type="project" value="UniProtKB-UniRule"/>
</dbReference>
<comment type="catalytic activity">
    <reaction evidence="5 6">
        <text>biotin + L-lysyl-[protein] + ATP = N(6)-biotinyl-L-lysyl-[protein] + AMP + diphosphate + H(+)</text>
        <dbReference type="Rhea" id="RHEA:11756"/>
        <dbReference type="Rhea" id="RHEA-COMP:9752"/>
        <dbReference type="Rhea" id="RHEA-COMP:10505"/>
        <dbReference type="ChEBI" id="CHEBI:15378"/>
        <dbReference type="ChEBI" id="CHEBI:29969"/>
        <dbReference type="ChEBI" id="CHEBI:30616"/>
        <dbReference type="ChEBI" id="CHEBI:33019"/>
        <dbReference type="ChEBI" id="CHEBI:57586"/>
        <dbReference type="ChEBI" id="CHEBI:83144"/>
        <dbReference type="ChEBI" id="CHEBI:456215"/>
        <dbReference type="EC" id="6.3.4.15"/>
    </reaction>
</comment>
<dbReference type="Gene3D" id="1.10.10.10">
    <property type="entry name" value="Winged helix-like DNA-binding domain superfamily/Winged helix DNA-binding domain"/>
    <property type="match status" value="1"/>
</dbReference>
<dbReference type="InterPro" id="IPR008988">
    <property type="entry name" value="Transcriptional_repressor_C"/>
</dbReference>
<dbReference type="Pfam" id="PF02237">
    <property type="entry name" value="BPL_C"/>
    <property type="match status" value="1"/>
</dbReference>
<comment type="caution">
    <text evidence="6">Lacks conserved residue(s) required for the propagation of feature annotation.</text>
</comment>
<dbReference type="InterPro" id="IPR045864">
    <property type="entry name" value="aa-tRNA-synth_II/BPL/LPL"/>
</dbReference>
<dbReference type="CDD" id="cd16442">
    <property type="entry name" value="BPL"/>
    <property type="match status" value="1"/>
</dbReference>
<feature type="domain" description="BPL/LPL catalytic" evidence="7">
    <location>
        <begin position="66"/>
        <end position="261"/>
    </location>
</feature>
<dbReference type="InterPro" id="IPR003142">
    <property type="entry name" value="BPL_C"/>
</dbReference>
<feature type="binding site" evidence="6">
    <location>
        <position position="119"/>
    </location>
    <ligand>
        <name>biotin</name>
        <dbReference type="ChEBI" id="CHEBI:57586"/>
    </ligand>
</feature>
<proteinExistence type="inferred from homology"/>
<dbReference type="SUPFAM" id="SSF46785">
    <property type="entry name" value="Winged helix' DNA-binding domain"/>
    <property type="match status" value="1"/>
</dbReference>
<dbReference type="InterPro" id="IPR004408">
    <property type="entry name" value="Biotin_CoA_COase_ligase"/>
</dbReference>
<evidence type="ECO:0000313" key="9">
    <source>
        <dbReference type="Proteomes" id="UP000676649"/>
    </source>
</evidence>
<feature type="binding site" evidence="6">
    <location>
        <begin position="95"/>
        <end position="97"/>
    </location>
    <ligand>
        <name>biotin</name>
        <dbReference type="ChEBI" id="CHEBI:57586"/>
    </ligand>
</feature>
<dbReference type="AlphaFoldDB" id="A0A975MKM4"/>
<feature type="binding site" evidence="6">
    <location>
        <position position="190"/>
    </location>
    <ligand>
        <name>biotin</name>
        <dbReference type="ChEBI" id="CHEBI:57586"/>
    </ligand>
</feature>
<evidence type="ECO:0000256" key="4">
    <source>
        <dbReference type="ARBA" id="ARBA00023267"/>
    </source>
</evidence>
<comment type="similarity">
    <text evidence="6">Belongs to the biotin--protein ligase family.</text>
</comment>
<dbReference type="EC" id="6.3.4.15" evidence="6"/>
<dbReference type="PANTHER" id="PTHR12835:SF5">
    <property type="entry name" value="BIOTIN--PROTEIN LIGASE"/>
    <property type="match status" value="1"/>
</dbReference>
<keyword evidence="6" id="KW-0805">Transcription regulation</keyword>
<evidence type="ECO:0000256" key="5">
    <source>
        <dbReference type="ARBA" id="ARBA00047846"/>
    </source>
</evidence>
<protein>
    <recommendedName>
        <fullName evidence="6">Bifunctional ligase/repressor BirA</fullName>
    </recommendedName>
    <alternativeName>
        <fullName evidence="6">Biotin operon repressor</fullName>
    </alternativeName>
    <alternativeName>
        <fullName evidence="6">Biotin--[acetyl-CoA-carboxylase] ligase</fullName>
        <ecNumber evidence="6">6.3.4.15</ecNumber>
    </alternativeName>
    <alternativeName>
        <fullName evidence="6">Biotin--protein ligase</fullName>
    </alternativeName>
    <alternativeName>
        <fullName evidence="6">Biotin-[acetyl-CoA carboxylase] synthetase</fullName>
    </alternativeName>
</protein>
<dbReference type="EMBL" id="CP073754">
    <property type="protein sequence ID" value="QWF69643.1"/>
    <property type="molecule type" value="Genomic_DNA"/>
</dbReference>
<keyword evidence="6" id="KW-0238">DNA-binding</keyword>
<name>A0A975MKM4_9GAMM</name>
<reference evidence="8" key="1">
    <citation type="submission" date="2021-04" db="EMBL/GenBank/DDBJ databases">
        <title>Draft genome sequence data of methanotrophic Methylovulum sp. strain S1L and Methylomonas sp. strain S2AM isolated from boreal lake water columns.</title>
        <authorList>
            <person name="Rissanen A.J."/>
            <person name="Mangayil R."/>
            <person name="Svenning M.M."/>
            <person name="Khanongnuch R."/>
        </authorList>
    </citation>
    <scope>NUCLEOTIDE SEQUENCE</scope>
    <source>
        <strain evidence="8">S2AM</strain>
    </source>
</reference>
<keyword evidence="6" id="KW-0804">Transcription</keyword>
<dbReference type="KEGG" id="mpad:KEF85_09660"/>
<dbReference type="GO" id="GO:0004077">
    <property type="term" value="F:biotin--[biotin carboxyl-carrier protein] ligase activity"/>
    <property type="evidence" value="ECO:0007669"/>
    <property type="project" value="UniProtKB-UniRule"/>
</dbReference>
<keyword evidence="1 6" id="KW-0436">Ligase</keyword>
<dbReference type="InterPro" id="IPR036390">
    <property type="entry name" value="WH_DNA-bd_sf"/>
</dbReference>
<keyword evidence="2 6" id="KW-0547">Nucleotide-binding</keyword>
<evidence type="ECO:0000256" key="2">
    <source>
        <dbReference type="ARBA" id="ARBA00022741"/>
    </source>
</evidence>
<dbReference type="GO" id="GO:0005737">
    <property type="term" value="C:cytoplasm"/>
    <property type="evidence" value="ECO:0007669"/>
    <property type="project" value="TreeGrafter"/>
</dbReference>
<dbReference type="Gene3D" id="2.30.30.100">
    <property type="match status" value="1"/>
</dbReference>
<dbReference type="Gene3D" id="3.30.930.10">
    <property type="entry name" value="Bira Bifunctional Protein, Domain 2"/>
    <property type="match status" value="1"/>
</dbReference>
<dbReference type="NCBIfam" id="NF008847">
    <property type="entry name" value="PRK11886.1-2"/>
    <property type="match status" value="1"/>
</dbReference>
<keyword evidence="3 6" id="KW-0067">ATP-binding</keyword>
<dbReference type="Proteomes" id="UP000676649">
    <property type="component" value="Chromosome"/>
</dbReference>
<dbReference type="InterPro" id="IPR036388">
    <property type="entry name" value="WH-like_DNA-bd_sf"/>
</dbReference>
<keyword evidence="4 6" id="KW-0092">Biotin</keyword>
<evidence type="ECO:0000259" key="7">
    <source>
        <dbReference type="PROSITE" id="PS51733"/>
    </source>
</evidence>
<comment type="function">
    <text evidence="6">Acts both as a biotin--[acetyl-CoA-carboxylase] ligase and a biotin-operon repressor. In the presence of ATP, BirA activates biotin to form the BirA-biotinyl-5'-adenylate (BirA-bio-5'-AMP or holoBirA) complex. HoloBirA can either transfer the biotinyl moiety to the biotin carboxyl carrier protein (BCCP) subunit of acetyl-CoA carboxylase, or bind to the biotin operator site and inhibit transcription of the operon.</text>
</comment>
<dbReference type="InterPro" id="IPR004143">
    <property type="entry name" value="BPL_LPL_catalytic"/>
</dbReference>
<organism evidence="8 9">
    <name type="scientific">Methylomonas paludis</name>
    <dbReference type="NCBI Taxonomy" id="1173101"/>
    <lineage>
        <taxon>Bacteria</taxon>
        <taxon>Pseudomonadati</taxon>
        <taxon>Pseudomonadota</taxon>
        <taxon>Gammaproteobacteria</taxon>
        <taxon>Methylococcales</taxon>
        <taxon>Methylococcaceae</taxon>
        <taxon>Methylomonas</taxon>
    </lineage>
</organism>
<evidence type="ECO:0000256" key="6">
    <source>
        <dbReference type="HAMAP-Rule" id="MF_00978"/>
    </source>
</evidence>
<keyword evidence="9" id="KW-1185">Reference proteome</keyword>
<dbReference type="Pfam" id="PF03099">
    <property type="entry name" value="BPL_LplA_LipB"/>
    <property type="match status" value="1"/>
</dbReference>
<dbReference type="GO" id="GO:0005524">
    <property type="term" value="F:ATP binding"/>
    <property type="evidence" value="ECO:0007669"/>
    <property type="project" value="UniProtKB-UniRule"/>
</dbReference>
<dbReference type="InterPro" id="IPR013196">
    <property type="entry name" value="HTH_11"/>
</dbReference>
<keyword evidence="6" id="KW-0678">Repressor</keyword>
<dbReference type="GO" id="GO:0003677">
    <property type="term" value="F:DNA binding"/>
    <property type="evidence" value="ECO:0007669"/>
    <property type="project" value="UniProtKB-UniRule"/>
</dbReference>
<evidence type="ECO:0000256" key="1">
    <source>
        <dbReference type="ARBA" id="ARBA00022598"/>
    </source>
</evidence>
<dbReference type="PANTHER" id="PTHR12835">
    <property type="entry name" value="BIOTIN PROTEIN LIGASE"/>
    <property type="match status" value="1"/>
</dbReference>
<evidence type="ECO:0000313" key="8">
    <source>
        <dbReference type="EMBL" id="QWF69643.1"/>
    </source>
</evidence>
<sequence length="331" mass="36127">MQMPAILKQLLMLLADGKFHSGSALSVAVGISRSAIWKQLQALTDLGVELIAVSGKGYRLGHGLVLLNQAEIEQNLHPPAQALLHKLEIHDVLHSTNTYLLEQARQGGVSGQVCLAEYQSAGKGRRGRSWVSPFAQNIYISLLWRYQDGPAAIAGLSLAAGVAVVRALRALGIHEIGLKWPNDIYWRYRKLAGILVEVSGESGGPCYAVLGLGLNFYLSPQQAEIIDQPWTDICRIMGDADSYQLRNKLVGLLLNELLPMLANFSSSSFSHYVQEWRTYDCMLARDVKIVIGEQSYLGKVAGINDDGLLLLEMPDGSVRSFASGEVSVKAL</sequence>
<dbReference type="NCBIfam" id="TIGR00121">
    <property type="entry name" value="birA_ligase"/>
    <property type="match status" value="1"/>
</dbReference>